<dbReference type="AlphaFoldDB" id="A0A9Q0M374"/>
<reference evidence="1" key="1">
    <citation type="submission" date="2022-12" db="EMBL/GenBank/DDBJ databases">
        <title>Genome assemblies of Blomia tropicalis.</title>
        <authorList>
            <person name="Cui Y."/>
        </authorList>
    </citation>
    <scope>NUCLEOTIDE SEQUENCE</scope>
    <source>
        <tissue evidence="1">Adult mites</tissue>
    </source>
</reference>
<comment type="caution">
    <text evidence="1">The sequence shown here is derived from an EMBL/GenBank/DDBJ whole genome shotgun (WGS) entry which is preliminary data.</text>
</comment>
<evidence type="ECO:0000313" key="1">
    <source>
        <dbReference type="EMBL" id="KAJ6218029.1"/>
    </source>
</evidence>
<proteinExistence type="predicted"/>
<accession>A0A9Q0M374</accession>
<protein>
    <submittedName>
        <fullName evidence="1">Uncharacterized protein</fullName>
    </submittedName>
</protein>
<name>A0A9Q0M374_BLOTA</name>
<dbReference type="EMBL" id="JAPWDV010000003">
    <property type="protein sequence ID" value="KAJ6218029.1"/>
    <property type="molecule type" value="Genomic_DNA"/>
</dbReference>
<organism evidence="1 2">
    <name type="scientific">Blomia tropicalis</name>
    <name type="common">Mite</name>
    <dbReference type="NCBI Taxonomy" id="40697"/>
    <lineage>
        <taxon>Eukaryota</taxon>
        <taxon>Metazoa</taxon>
        <taxon>Ecdysozoa</taxon>
        <taxon>Arthropoda</taxon>
        <taxon>Chelicerata</taxon>
        <taxon>Arachnida</taxon>
        <taxon>Acari</taxon>
        <taxon>Acariformes</taxon>
        <taxon>Sarcoptiformes</taxon>
        <taxon>Astigmata</taxon>
        <taxon>Glycyphagoidea</taxon>
        <taxon>Echimyopodidae</taxon>
        <taxon>Blomia</taxon>
    </lineage>
</organism>
<gene>
    <name evidence="1" type="ORF">RDWZM_009186</name>
</gene>
<sequence length="277" mass="32086">MKSSLSDYINQEQADIFQQQDAINNVSKLFIDLQAFYETIDSDLNEPIWNDVQCKTAVELSSFSSKKTETPPKTTTSHVVVLPNNIDEIGKIGSPSLTLHLNEPNDTFGSRFVDSHLTSNNKEKSDNYRLELLKQIEEKKRQRQLDIEREREYEIELEKKIAQQRLAMYLDYVEERKRGNFVKSKSNDHEIGAERISMDKYVLTEIEPTSNGRKTVHKPLDTNISSNVIKFDNKPKEDLSKGIKTDTNILANLSEVRKIMQHDHIEMLEKLLEMQIN</sequence>
<keyword evidence="2" id="KW-1185">Reference proteome</keyword>
<dbReference type="Proteomes" id="UP001142055">
    <property type="component" value="Chromosome 3"/>
</dbReference>
<evidence type="ECO:0000313" key="2">
    <source>
        <dbReference type="Proteomes" id="UP001142055"/>
    </source>
</evidence>